<organism evidence="1 2">
    <name type="scientific">Spiromyces aspiralis</name>
    <dbReference type="NCBI Taxonomy" id="68401"/>
    <lineage>
        <taxon>Eukaryota</taxon>
        <taxon>Fungi</taxon>
        <taxon>Fungi incertae sedis</taxon>
        <taxon>Zoopagomycota</taxon>
        <taxon>Kickxellomycotina</taxon>
        <taxon>Kickxellomycetes</taxon>
        <taxon>Kickxellales</taxon>
        <taxon>Kickxellaceae</taxon>
        <taxon>Spiromyces</taxon>
    </lineage>
</organism>
<dbReference type="Proteomes" id="UP001145114">
    <property type="component" value="Unassembled WGS sequence"/>
</dbReference>
<proteinExistence type="predicted"/>
<sequence>MAANAQLGHNSPLKALRAMGHHRSRREREAHALYQGNLTRSSRNQAGLGGDDDQQQHEQYVYQSSMLYPVPPKLVKVRHNPDGSQTYLSASDNEGDDATNELHKLDFEQDALSDPSTDELFNEARSVEGDYNYPVIELGVVFGYGRRASYEQLPRHRQASAGASIPPPTSDSSGRLTREHRLNYGSIV</sequence>
<gene>
    <name evidence="1" type="ORF">EV182_008043</name>
</gene>
<keyword evidence="2" id="KW-1185">Reference proteome</keyword>
<protein>
    <submittedName>
        <fullName evidence="1">Uncharacterized protein</fullName>
    </submittedName>
</protein>
<name>A0ACC1HKG9_9FUNG</name>
<reference evidence="1" key="1">
    <citation type="submission" date="2022-06" db="EMBL/GenBank/DDBJ databases">
        <title>Phylogenomic reconstructions and comparative analyses of Kickxellomycotina fungi.</title>
        <authorList>
            <person name="Reynolds N.K."/>
            <person name="Stajich J.E."/>
            <person name="Barry K."/>
            <person name="Grigoriev I.V."/>
            <person name="Crous P."/>
            <person name="Smith M.E."/>
        </authorList>
    </citation>
    <scope>NUCLEOTIDE SEQUENCE</scope>
    <source>
        <strain evidence="1">RSA 2271</strain>
    </source>
</reference>
<evidence type="ECO:0000313" key="2">
    <source>
        <dbReference type="Proteomes" id="UP001145114"/>
    </source>
</evidence>
<comment type="caution">
    <text evidence="1">The sequence shown here is derived from an EMBL/GenBank/DDBJ whole genome shotgun (WGS) entry which is preliminary data.</text>
</comment>
<dbReference type="EMBL" id="JAMZIH010003976">
    <property type="protein sequence ID" value="KAJ1676515.1"/>
    <property type="molecule type" value="Genomic_DNA"/>
</dbReference>
<accession>A0ACC1HKG9</accession>
<evidence type="ECO:0000313" key="1">
    <source>
        <dbReference type="EMBL" id="KAJ1676515.1"/>
    </source>
</evidence>